<protein>
    <submittedName>
        <fullName evidence="5">Amino acid ABC transporter substrate-binding protein, PAAT family</fullName>
    </submittedName>
</protein>
<feature type="transmembrane region" description="Helical" evidence="3">
    <location>
        <begin position="12"/>
        <end position="30"/>
    </location>
</feature>
<dbReference type="InterPro" id="IPR001638">
    <property type="entry name" value="Solute-binding_3/MltF_N"/>
</dbReference>
<gene>
    <name evidence="5" type="ORF">SAMN05192562_11373</name>
</gene>
<keyword evidence="2" id="KW-0732">Signal</keyword>
<dbReference type="EMBL" id="FPAU01000013">
    <property type="protein sequence ID" value="SFU20859.1"/>
    <property type="molecule type" value="Genomic_DNA"/>
</dbReference>
<comment type="similarity">
    <text evidence="1">Belongs to the bacterial solute-binding protein 3 family.</text>
</comment>
<proteinExistence type="inferred from homology"/>
<evidence type="ECO:0000259" key="4">
    <source>
        <dbReference type="SMART" id="SM00062"/>
    </source>
</evidence>
<dbReference type="PANTHER" id="PTHR35936">
    <property type="entry name" value="MEMBRANE-BOUND LYTIC MUREIN TRANSGLYCOSYLASE F"/>
    <property type="match status" value="1"/>
</dbReference>
<evidence type="ECO:0000313" key="6">
    <source>
        <dbReference type="Proteomes" id="UP000199187"/>
    </source>
</evidence>
<feature type="domain" description="Solute-binding protein family 3/N-terminal" evidence="4">
    <location>
        <begin position="44"/>
        <end position="267"/>
    </location>
</feature>
<dbReference type="Pfam" id="PF00497">
    <property type="entry name" value="SBP_bac_3"/>
    <property type="match status" value="1"/>
</dbReference>
<keyword evidence="6" id="KW-1185">Reference proteome</keyword>
<dbReference type="Proteomes" id="UP000199187">
    <property type="component" value="Unassembled WGS sequence"/>
</dbReference>
<dbReference type="PANTHER" id="PTHR35936:SF17">
    <property type="entry name" value="ARGININE-BINDING EXTRACELLULAR PROTEIN ARTP"/>
    <property type="match status" value="1"/>
</dbReference>
<organism evidence="5 6">
    <name type="scientific">Kosakonia arachidis</name>
    <dbReference type="NCBI Taxonomy" id="551989"/>
    <lineage>
        <taxon>Bacteria</taxon>
        <taxon>Pseudomonadati</taxon>
        <taxon>Pseudomonadota</taxon>
        <taxon>Gammaproteobacteria</taxon>
        <taxon>Enterobacterales</taxon>
        <taxon>Enterobacteriaceae</taxon>
        <taxon>Kosakonia</taxon>
    </lineage>
</organism>
<dbReference type="Gene3D" id="3.40.190.10">
    <property type="entry name" value="Periplasmic binding protein-like II"/>
    <property type="match status" value="2"/>
</dbReference>
<evidence type="ECO:0000256" key="3">
    <source>
        <dbReference type="SAM" id="Phobius"/>
    </source>
</evidence>
<dbReference type="SUPFAM" id="SSF53850">
    <property type="entry name" value="Periplasmic binding protein-like II"/>
    <property type="match status" value="1"/>
</dbReference>
<sequence>MTISLFVKSVFVLRAGFLIMLLTFTVPLYAKNETSMERIKRTKVLRAGVISGAIPYFDKNNITNKWTGFGSDLSRKFAQHLGVEVKFIETTWGNAVMDLQSNKIDIMFGMAETPARRNMIDFSSPVFQNTYTMLCKKGYPVKDWHEFNSSDVKVSVDLGSSMDNFITPMLPMAKIMRFDSTTKATMALQAGRVDCQVLVILQAQSLLNKYPDIGSIQVPNPILTAPVSIGLQREINPDFKDSINSWIESERANGDIKNVILKNAKELSGIEPDDFPASIKF</sequence>
<dbReference type="SMART" id="SM00062">
    <property type="entry name" value="PBPb"/>
    <property type="match status" value="1"/>
</dbReference>
<keyword evidence="3" id="KW-0472">Membrane</keyword>
<name>A0A1I7EAC1_9ENTR</name>
<evidence type="ECO:0000256" key="1">
    <source>
        <dbReference type="ARBA" id="ARBA00010333"/>
    </source>
</evidence>
<dbReference type="RefSeq" id="WP_217647362.1">
    <property type="nucleotide sequence ID" value="NZ_CP045299.1"/>
</dbReference>
<keyword evidence="3" id="KW-0812">Transmembrane</keyword>
<reference evidence="6" key="1">
    <citation type="submission" date="2016-10" db="EMBL/GenBank/DDBJ databases">
        <authorList>
            <person name="Varghese N."/>
            <person name="Submissions S."/>
        </authorList>
    </citation>
    <scope>NUCLEOTIDE SEQUENCE [LARGE SCALE GENOMIC DNA]</scope>
    <source>
        <strain evidence="6">Ah-143</strain>
    </source>
</reference>
<evidence type="ECO:0000256" key="2">
    <source>
        <dbReference type="ARBA" id="ARBA00022729"/>
    </source>
</evidence>
<evidence type="ECO:0000313" key="5">
    <source>
        <dbReference type="EMBL" id="SFU20859.1"/>
    </source>
</evidence>
<dbReference type="AlphaFoldDB" id="A0A1I7EAC1"/>
<accession>A0A1I7EAC1</accession>
<keyword evidence="3" id="KW-1133">Transmembrane helix</keyword>